<dbReference type="PROSITE" id="PS51695">
    <property type="entry name" value="SEDOLISIN"/>
    <property type="match status" value="1"/>
</dbReference>
<dbReference type="OrthoDB" id="151889at2"/>
<dbReference type="Gene3D" id="3.40.50.200">
    <property type="entry name" value="Peptidase S8/S53 domain"/>
    <property type="match status" value="1"/>
</dbReference>
<dbReference type="InterPro" id="IPR050819">
    <property type="entry name" value="Tripeptidyl-peptidase_I"/>
</dbReference>
<feature type="chain" id="PRO_5007445654" evidence="1">
    <location>
        <begin position="25"/>
        <end position="400"/>
    </location>
</feature>
<keyword evidence="4" id="KW-1185">Reference proteome</keyword>
<dbReference type="AlphaFoldDB" id="A0A126ZXG5"/>
<dbReference type="PANTHER" id="PTHR14218:SF15">
    <property type="entry name" value="TRIPEPTIDYL-PEPTIDASE 1"/>
    <property type="match status" value="1"/>
</dbReference>
<accession>A0A126ZXG5</accession>
<dbReference type="Proteomes" id="UP000070134">
    <property type="component" value="Chromosome"/>
</dbReference>
<gene>
    <name evidence="3" type="ORF">SA2016_0557</name>
</gene>
<feature type="domain" description="Peptidase S53" evidence="2">
    <location>
        <begin position="74"/>
        <end position="400"/>
    </location>
</feature>
<sequence length="400" mass="40295" precursor="true">MRKIVASLLTGLLIAGAAASPAWGAPGAPPAPDHSRPVCPAPRNGSYEAACTARQALDRTGTPITSASGPPSTALVPSQLKDAYGLDGTASGGRTVAIVDAYGYPNLERDLAVYRKQFGLPECSTANGCLTIRNQSGGTKLPRFDLGWAQEQALDVDAVSAACPDCRIAVFQASAQSLTALGTAVQTAAQMPGVVAISNSYAFYDAPDSTYGKYYSHPGLAVTASAGDWGYNGAYYPASSSYVVGVGGTSLVQAANPRGWSETAWKGTGSGCSSLNAALPPASAVNTGCAGRAMNDVSAVSDPTNGGLAVYYPTSAAKSTWSQLGGTSEASPIIASVFALSGNTGSPSTPANWIPYSNTSSLFDVTTGSNGACSPSQWCTAGTGWDGPTGLGTPNGVGGF</sequence>
<proteinExistence type="predicted"/>
<evidence type="ECO:0000259" key="2">
    <source>
        <dbReference type="PROSITE" id="PS51695"/>
    </source>
</evidence>
<dbReference type="GO" id="GO:0004252">
    <property type="term" value="F:serine-type endopeptidase activity"/>
    <property type="evidence" value="ECO:0007669"/>
    <property type="project" value="InterPro"/>
</dbReference>
<dbReference type="GO" id="GO:0008240">
    <property type="term" value="F:tripeptidyl-peptidase activity"/>
    <property type="evidence" value="ECO:0007669"/>
    <property type="project" value="TreeGrafter"/>
</dbReference>
<dbReference type="InterPro" id="IPR030400">
    <property type="entry name" value="Sedolisin_dom"/>
</dbReference>
<dbReference type="GO" id="GO:0006508">
    <property type="term" value="P:proteolysis"/>
    <property type="evidence" value="ECO:0007669"/>
    <property type="project" value="InterPro"/>
</dbReference>
<name>A0A126ZXG5_9MICC</name>
<dbReference type="PANTHER" id="PTHR14218">
    <property type="entry name" value="PROTEASE S8 TRIPEPTIDYL PEPTIDASE I CLN2"/>
    <property type="match status" value="1"/>
</dbReference>
<dbReference type="EMBL" id="CP014518">
    <property type="protein sequence ID" value="AMM31251.1"/>
    <property type="molecule type" value="Genomic_DNA"/>
</dbReference>
<dbReference type="STRING" id="37927.SA2016_0557"/>
<evidence type="ECO:0000256" key="1">
    <source>
        <dbReference type="SAM" id="SignalP"/>
    </source>
</evidence>
<reference evidence="3 4" key="1">
    <citation type="submission" date="2016-02" db="EMBL/GenBank/DDBJ databases">
        <title>Complete genome of Sinomonas atrocyanea KCTC 3377.</title>
        <authorList>
            <person name="Kim K.M."/>
        </authorList>
    </citation>
    <scope>NUCLEOTIDE SEQUENCE [LARGE SCALE GENOMIC DNA]</scope>
    <source>
        <strain evidence="3 4">KCTC 3377</strain>
    </source>
</reference>
<dbReference type="SUPFAM" id="SSF52743">
    <property type="entry name" value="Subtilisin-like"/>
    <property type="match status" value="1"/>
</dbReference>
<evidence type="ECO:0000313" key="4">
    <source>
        <dbReference type="Proteomes" id="UP000070134"/>
    </source>
</evidence>
<keyword evidence="1" id="KW-0732">Signal</keyword>
<feature type="signal peptide" evidence="1">
    <location>
        <begin position="1"/>
        <end position="24"/>
    </location>
</feature>
<dbReference type="RefSeq" id="WP_066495026.1">
    <property type="nucleotide sequence ID" value="NZ_BJMO01000098.1"/>
</dbReference>
<protein>
    <submittedName>
        <fullName evidence="3">Peptidase S8</fullName>
    </submittedName>
</protein>
<organism evidence="3 4">
    <name type="scientific">Sinomonas atrocyanea</name>
    <dbReference type="NCBI Taxonomy" id="37927"/>
    <lineage>
        <taxon>Bacteria</taxon>
        <taxon>Bacillati</taxon>
        <taxon>Actinomycetota</taxon>
        <taxon>Actinomycetes</taxon>
        <taxon>Micrococcales</taxon>
        <taxon>Micrococcaceae</taxon>
        <taxon>Sinomonas</taxon>
    </lineage>
</organism>
<evidence type="ECO:0000313" key="3">
    <source>
        <dbReference type="EMBL" id="AMM31251.1"/>
    </source>
</evidence>
<dbReference type="InterPro" id="IPR036852">
    <property type="entry name" value="Peptidase_S8/S53_dom_sf"/>
</dbReference>
<dbReference type="KEGG" id="satk:SA2016_0557"/>